<dbReference type="EMBL" id="MFMM01000001">
    <property type="protein sequence ID" value="OGG84811.1"/>
    <property type="molecule type" value="Genomic_DNA"/>
</dbReference>
<keyword evidence="1" id="KW-0472">Membrane</keyword>
<evidence type="ECO:0000313" key="3">
    <source>
        <dbReference type="Proteomes" id="UP000177325"/>
    </source>
</evidence>
<keyword evidence="1" id="KW-0812">Transmembrane</keyword>
<organism evidence="2 3">
    <name type="scientific">Candidatus Kaiserbacteria bacterium RIFCSPLOWO2_12_FULL_45_26</name>
    <dbReference type="NCBI Taxonomy" id="1798525"/>
    <lineage>
        <taxon>Bacteria</taxon>
        <taxon>Candidatus Kaiseribacteriota</taxon>
    </lineage>
</organism>
<dbReference type="Pfam" id="PF07963">
    <property type="entry name" value="N_methyl"/>
    <property type="match status" value="1"/>
</dbReference>
<dbReference type="STRING" id="1798525.A3G90_01880"/>
<feature type="transmembrane region" description="Helical" evidence="1">
    <location>
        <begin position="12"/>
        <end position="33"/>
    </location>
</feature>
<accession>A0A1F6FG42</accession>
<protein>
    <submittedName>
        <fullName evidence="2">Uncharacterized protein</fullName>
    </submittedName>
</protein>
<dbReference type="AlphaFoldDB" id="A0A1F6FG42"/>
<name>A0A1F6FG42_9BACT</name>
<dbReference type="InterPro" id="IPR012902">
    <property type="entry name" value="N_methyl_site"/>
</dbReference>
<keyword evidence="1" id="KW-1133">Transmembrane helix</keyword>
<proteinExistence type="predicted"/>
<dbReference type="Proteomes" id="UP000177325">
    <property type="component" value="Unassembled WGS sequence"/>
</dbReference>
<dbReference type="NCBIfam" id="TIGR02532">
    <property type="entry name" value="IV_pilin_GFxxxE"/>
    <property type="match status" value="1"/>
</dbReference>
<gene>
    <name evidence="2" type="ORF">A3G90_01880</name>
</gene>
<sequence length="192" mass="20934">MMFYQNKQSGFSLVETLVAISVLLIVVVGPMTISMRTAKSTSFASEQVQAFFLAQEGLELAQKGRDDLLLQNFAGTINNSWTRFTASNGTYQHCYAATGCGLEWSTTAGALAAPVSCSTVANCLMYRDSAGRAWFTHVAAGATATPFTRRIYFVDDDEGVSVKSVVTWRTGSLVTEQRVEADTYLYNIYGNP</sequence>
<evidence type="ECO:0000313" key="2">
    <source>
        <dbReference type="EMBL" id="OGG84811.1"/>
    </source>
</evidence>
<reference evidence="2 3" key="1">
    <citation type="journal article" date="2016" name="Nat. Commun.">
        <title>Thousands of microbial genomes shed light on interconnected biogeochemical processes in an aquifer system.</title>
        <authorList>
            <person name="Anantharaman K."/>
            <person name="Brown C.T."/>
            <person name="Hug L.A."/>
            <person name="Sharon I."/>
            <person name="Castelle C.J."/>
            <person name="Probst A.J."/>
            <person name="Thomas B.C."/>
            <person name="Singh A."/>
            <person name="Wilkins M.J."/>
            <person name="Karaoz U."/>
            <person name="Brodie E.L."/>
            <person name="Williams K.H."/>
            <person name="Hubbard S.S."/>
            <person name="Banfield J.F."/>
        </authorList>
    </citation>
    <scope>NUCLEOTIDE SEQUENCE [LARGE SCALE GENOMIC DNA]</scope>
</reference>
<evidence type="ECO:0000256" key="1">
    <source>
        <dbReference type="SAM" id="Phobius"/>
    </source>
</evidence>
<comment type="caution">
    <text evidence="2">The sequence shown here is derived from an EMBL/GenBank/DDBJ whole genome shotgun (WGS) entry which is preliminary data.</text>
</comment>